<evidence type="ECO:0000256" key="1">
    <source>
        <dbReference type="ARBA" id="ARBA00006484"/>
    </source>
</evidence>
<evidence type="ECO:0000313" key="5">
    <source>
        <dbReference type="Proteomes" id="UP000245783"/>
    </source>
</evidence>
<dbReference type="GO" id="GO:0006633">
    <property type="term" value="P:fatty acid biosynthetic process"/>
    <property type="evidence" value="ECO:0007669"/>
    <property type="project" value="TreeGrafter"/>
</dbReference>
<dbReference type="Proteomes" id="UP000245783">
    <property type="component" value="Unassembled WGS sequence"/>
</dbReference>
<name>A0A316VNS9_9BASI</name>
<dbReference type="PRINTS" id="PR00080">
    <property type="entry name" value="SDRFAMILY"/>
</dbReference>
<evidence type="ECO:0000256" key="2">
    <source>
        <dbReference type="ARBA" id="ARBA00023002"/>
    </source>
</evidence>
<dbReference type="GeneID" id="37038443"/>
<dbReference type="GO" id="GO:0048038">
    <property type="term" value="F:quinone binding"/>
    <property type="evidence" value="ECO:0007669"/>
    <property type="project" value="TreeGrafter"/>
</dbReference>
<dbReference type="AlphaFoldDB" id="A0A316VNS9"/>
<dbReference type="RefSeq" id="XP_025366140.1">
    <property type="nucleotide sequence ID" value="XM_025516573.1"/>
</dbReference>
<dbReference type="GO" id="GO:0016616">
    <property type="term" value="F:oxidoreductase activity, acting on the CH-OH group of donors, NAD or NADP as acceptor"/>
    <property type="evidence" value="ECO:0007669"/>
    <property type="project" value="TreeGrafter"/>
</dbReference>
<protein>
    <submittedName>
        <fullName evidence="4">NAD(P)-binding protein</fullName>
    </submittedName>
</protein>
<dbReference type="EMBL" id="KZ819509">
    <property type="protein sequence ID" value="PWN38980.1"/>
    <property type="molecule type" value="Genomic_DNA"/>
</dbReference>
<dbReference type="SUPFAM" id="SSF51735">
    <property type="entry name" value="NAD(P)-binding Rossmann-fold domains"/>
    <property type="match status" value="1"/>
</dbReference>
<dbReference type="Gene3D" id="3.40.50.720">
    <property type="entry name" value="NAD(P)-binding Rossmann-like Domain"/>
    <property type="match status" value="1"/>
</dbReference>
<dbReference type="OrthoDB" id="1393670at2759"/>
<organism evidence="4 5">
    <name type="scientific">Ceraceosorus guamensis</name>
    <dbReference type="NCBI Taxonomy" id="1522189"/>
    <lineage>
        <taxon>Eukaryota</taxon>
        <taxon>Fungi</taxon>
        <taxon>Dikarya</taxon>
        <taxon>Basidiomycota</taxon>
        <taxon>Ustilaginomycotina</taxon>
        <taxon>Exobasidiomycetes</taxon>
        <taxon>Ceraceosorales</taxon>
        <taxon>Ceraceosoraceae</taxon>
        <taxon>Ceraceosorus</taxon>
    </lineage>
</organism>
<dbReference type="FunFam" id="3.40.50.720:FF:000084">
    <property type="entry name" value="Short-chain dehydrogenase reductase"/>
    <property type="match status" value="1"/>
</dbReference>
<dbReference type="PANTHER" id="PTHR42760">
    <property type="entry name" value="SHORT-CHAIN DEHYDROGENASES/REDUCTASES FAMILY MEMBER"/>
    <property type="match status" value="1"/>
</dbReference>
<keyword evidence="5" id="KW-1185">Reference proteome</keyword>
<proteinExistence type="inferred from homology"/>
<accession>A0A316VNS9</accession>
<dbReference type="Pfam" id="PF00106">
    <property type="entry name" value="adh_short"/>
    <property type="match status" value="1"/>
</dbReference>
<dbReference type="InParanoid" id="A0A316VNS9"/>
<sequence>MSASAARGRVEQLGAHLTGGPLLKGEVAIITGAGRGIGKTTALTFAAHGASIVVFDIDASVADGVVGEIRANGGSAEAFAGRDITSAEVPDELVAFAISKYGKINHIINGAGFTIQAPLKDLSDSAWESVMAVHSTAPFRLTRAALPHMLDKKYAGENRSITNISSMAGIQGLAYGANYSAGKAALIGLTKSSARELGRYGIRVNAVAYGFVQTRLIGDSDKDGETHKLPDGSVIPVGVPTERAFAKALLHGNVLKRPGTTQEAAGPLLFLASPLASYITGQILQISGDI</sequence>
<gene>
    <name evidence="4" type="ORF">IE81DRAFT_350592</name>
</gene>
<dbReference type="CDD" id="cd05233">
    <property type="entry name" value="SDR_c"/>
    <property type="match status" value="1"/>
</dbReference>
<dbReference type="InterPro" id="IPR002347">
    <property type="entry name" value="SDR_fam"/>
</dbReference>
<dbReference type="PRINTS" id="PR00081">
    <property type="entry name" value="GDHRDH"/>
</dbReference>
<reference evidence="4 5" key="1">
    <citation type="journal article" date="2018" name="Mol. Biol. Evol.">
        <title>Broad Genomic Sampling Reveals a Smut Pathogenic Ancestry of the Fungal Clade Ustilaginomycotina.</title>
        <authorList>
            <person name="Kijpornyongpan T."/>
            <person name="Mondo S.J."/>
            <person name="Barry K."/>
            <person name="Sandor L."/>
            <person name="Lee J."/>
            <person name="Lipzen A."/>
            <person name="Pangilinan J."/>
            <person name="LaButti K."/>
            <person name="Hainaut M."/>
            <person name="Henrissat B."/>
            <person name="Grigoriev I.V."/>
            <person name="Spatafora J.W."/>
            <person name="Aime M.C."/>
        </authorList>
    </citation>
    <scope>NUCLEOTIDE SEQUENCE [LARGE SCALE GENOMIC DNA]</scope>
    <source>
        <strain evidence="4 5">MCA 4658</strain>
    </source>
</reference>
<comment type="similarity">
    <text evidence="1 3">Belongs to the short-chain dehydrogenases/reductases (SDR) family.</text>
</comment>
<evidence type="ECO:0000256" key="3">
    <source>
        <dbReference type="RuleBase" id="RU000363"/>
    </source>
</evidence>
<evidence type="ECO:0000313" key="4">
    <source>
        <dbReference type="EMBL" id="PWN38980.1"/>
    </source>
</evidence>
<dbReference type="STRING" id="1522189.A0A316VNS9"/>
<keyword evidence="2" id="KW-0560">Oxidoreductase</keyword>
<dbReference type="InterPro" id="IPR036291">
    <property type="entry name" value="NAD(P)-bd_dom_sf"/>
</dbReference>
<dbReference type="PANTHER" id="PTHR42760:SF133">
    <property type="entry name" value="3-OXOACYL-[ACYL-CARRIER-PROTEIN] REDUCTASE"/>
    <property type="match status" value="1"/>
</dbReference>